<gene>
    <name evidence="11" type="primary">hisC2</name>
    <name evidence="9" type="synonym">hisC</name>
    <name evidence="11" type="ORF">GCM10017044_01990</name>
</gene>
<protein>
    <recommendedName>
        <fullName evidence="9">Histidinol-phosphate aminotransferase</fullName>
        <ecNumber evidence="9">2.6.1.9</ecNumber>
    </recommendedName>
    <alternativeName>
        <fullName evidence="9">Imidazole acetol-phosphate transaminase</fullName>
    </alternativeName>
</protein>
<evidence type="ECO:0000256" key="3">
    <source>
        <dbReference type="ARBA" id="ARBA00007970"/>
    </source>
</evidence>
<keyword evidence="6 9" id="KW-0808">Transferase</keyword>
<dbReference type="CDD" id="cd00609">
    <property type="entry name" value="AAT_like"/>
    <property type="match status" value="1"/>
</dbReference>
<dbReference type="GO" id="GO:0000105">
    <property type="term" value="P:L-histidine biosynthetic process"/>
    <property type="evidence" value="ECO:0007669"/>
    <property type="project" value="UniProtKB-UniRule"/>
</dbReference>
<keyword evidence="9" id="KW-0368">Histidine biosynthesis</keyword>
<dbReference type="InterPro" id="IPR004839">
    <property type="entry name" value="Aminotransferase_I/II_large"/>
</dbReference>
<feature type="domain" description="Aminotransferase class I/classII large" evidence="10">
    <location>
        <begin position="30"/>
        <end position="355"/>
    </location>
</feature>
<dbReference type="InterPro" id="IPR015424">
    <property type="entry name" value="PyrdxlP-dep_Trfase"/>
</dbReference>
<comment type="cofactor">
    <cofactor evidence="1 9">
        <name>pyridoxal 5'-phosphate</name>
        <dbReference type="ChEBI" id="CHEBI:597326"/>
    </cofactor>
</comment>
<evidence type="ECO:0000256" key="4">
    <source>
        <dbReference type="ARBA" id="ARBA00011738"/>
    </source>
</evidence>
<name>A0A919AIQ7_9PROT</name>
<keyword evidence="5 9" id="KW-0032">Aminotransferase</keyword>
<dbReference type="EMBL" id="BNCI01000001">
    <property type="protein sequence ID" value="GHF11744.1"/>
    <property type="molecule type" value="Genomic_DNA"/>
</dbReference>
<evidence type="ECO:0000313" key="11">
    <source>
        <dbReference type="EMBL" id="GHF11744.1"/>
    </source>
</evidence>
<dbReference type="GO" id="GO:0030170">
    <property type="term" value="F:pyridoxal phosphate binding"/>
    <property type="evidence" value="ECO:0007669"/>
    <property type="project" value="InterPro"/>
</dbReference>
<reference evidence="11" key="1">
    <citation type="journal article" date="2014" name="Int. J. Syst. Evol. Microbiol.">
        <title>Complete genome sequence of Corynebacterium casei LMG S-19264T (=DSM 44701T), isolated from a smear-ripened cheese.</title>
        <authorList>
            <consortium name="US DOE Joint Genome Institute (JGI-PGF)"/>
            <person name="Walter F."/>
            <person name="Albersmeier A."/>
            <person name="Kalinowski J."/>
            <person name="Ruckert C."/>
        </authorList>
    </citation>
    <scope>NUCLEOTIDE SEQUENCE</scope>
    <source>
        <strain evidence="11">KCTC 42590</strain>
    </source>
</reference>
<dbReference type="SUPFAM" id="SSF53383">
    <property type="entry name" value="PLP-dependent transferases"/>
    <property type="match status" value="1"/>
</dbReference>
<organism evidence="11 12">
    <name type="scientific">Kordiimonas sediminis</name>
    <dbReference type="NCBI Taxonomy" id="1735581"/>
    <lineage>
        <taxon>Bacteria</taxon>
        <taxon>Pseudomonadati</taxon>
        <taxon>Pseudomonadota</taxon>
        <taxon>Alphaproteobacteria</taxon>
        <taxon>Kordiimonadales</taxon>
        <taxon>Kordiimonadaceae</taxon>
        <taxon>Kordiimonas</taxon>
    </lineage>
</organism>
<dbReference type="GO" id="GO:0004400">
    <property type="term" value="F:histidinol-phosphate transaminase activity"/>
    <property type="evidence" value="ECO:0007669"/>
    <property type="project" value="UniProtKB-UniRule"/>
</dbReference>
<sequence length="372" mass="40414">MSQSGPQAHPWIMNLNPYVPGKASLDNGRPVVKLSANESVFGPSPAALEAARTAADDICRYPDGGSHALRHAIADVHSLDADRIVCGAGSDDLLTLLIHAYAGPGKEVIYSQYGFMVYPLVTESVGATGIAVPNKNWAADVDGILDAVTDNTTLVFIDNPNNPTGAYLNWDEIKRLHSSLPAHVLLVLDAAYAECVTAEDYKAGEELVDAFDNVVMTRTFSKMYALAGLRVGWAYAPAAVVDILNRIRMPFNVCLPGQYAAIAAMQDQAHLKASVEFNREWRNWVRARLMALGLDVVESETNFLLIEFPDESPFTAKEANAYLMDNGYILRHLGFLPNHLRLSIGTEEQNRAVVELLTAFMSGAGHSDPALS</sequence>
<evidence type="ECO:0000256" key="6">
    <source>
        <dbReference type="ARBA" id="ARBA00022679"/>
    </source>
</evidence>
<keyword evidence="12" id="KW-1185">Reference proteome</keyword>
<evidence type="ECO:0000256" key="1">
    <source>
        <dbReference type="ARBA" id="ARBA00001933"/>
    </source>
</evidence>
<dbReference type="EC" id="2.6.1.9" evidence="9"/>
<comment type="caution">
    <text evidence="11">The sequence shown here is derived from an EMBL/GenBank/DDBJ whole genome shotgun (WGS) entry which is preliminary data.</text>
</comment>
<evidence type="ECO:0000256" key="7">
    <source>
        <dbReference type="ARBA" id="ARBA00022898"/>
    </source>
</evidence>
<evidence type="ECO:0000256" key="8">
    <source>
        <dbReference type="ARBA" id="ARBA00047481"/>
    </source>
</evidence>
<comment type="pathway">
    <text evidence="2 9">Amino-acid biosynthesis; L-histidine biosynthesis; L-histidine from 5-phospho-alpha-D-ribose 1-diphosphate: step 7/9.</text>
</comment>
<reference evidence="11" key="2">
    <citation type="submission" date="2020-09" db="EMBL/GenBank/DDBJ databases">
        <authorList>
            <person name="Sun Q."/>
            <person name="Kim S."/>
        </authorList>
    </citation>
    <scope>NUCLEOTIDE SEQUENCE</scope>
    <source>
        <strain evidence="11">KCTC 42590</strain>
    </source>
</reference>
<dbReference type="PANTHER" id="PTHR43643:SF3">
    <property type="entry name" value="HISTIDINOL-PHOSPHATE AMINOTRANSFERASE"/>
    <property type="match status" value="1"/>
</dbReference>
<evidence type="ECO:0000259" key="10">
    <source>
        <dbReference type="Pfam" id="PF00155"/>
    </source>
</evidence>
<dbReference type="Gene3D" id="3.90.1150.10">
    <property type="entry name" value="Aspartate Aminotransferase, domain 1"/>
    <property type="match status" value="1"/>
</dbReference>
<evidence type="ECO:0000256" key="2">
    <source>
        <dbReference type="ARBA" id="ARBA00005011"/>
    </source>
</evidence>
<evidence type="ECO:0000256" key="5">
    <source>
        <dbReference type="ARBA" id="ARBA00022576"/>
    </source>
</evidence>
<evidence type="ECO:0000313" key="12">
    <source>
        <dbReference type="Proteomes" id="UP000630923"/>
    </source>
</evidence>
<dbReference type="HAMAP" id="MF_01023">
    <property type="entry name" value="HisC_aminotrans_2"/>
    <property type="match status" value="1"/>
</dbReference>
<feature type="modified residue" description="N6-(pyridoxal phosphate)lysine" evidence="9">
    <location>
        <position position="222"/>
    </location>
</feature>
<evidence type="ECO:0000256" key="9">
    <source>
        <dbReference type="HAMAP-Rule" id="MF_01023"/>
    </source>
</evidence>
<dbReference type="PANTHER" id="PTHR43643">
    <property type="entry name" value="HISTIDINOL-PHOSPHATE AMINOTRANSFERASE 2"/>
    <property type="match status" value="1"/>
</dbReference>
<dbReference type="NCBIfam" id="TIGR01141">
    <property type="entry name" value="hisC"/>
    <property type="match status" value="1"/>
</dbReference>
<dbReference type="RefSeq" id="WP_229819045.1">
    <property type="nucleotide sequence ID" value="NZ_BNCI01000001.1"/>
</dbReference>
<dbReference type="InterPro" id="IPR015422">
    <property type="entry name" value="PyrdxlP-dep_Trfase_small"/>
</dbReference>
<comment type="catalytic activity">
    <reaction evidence="8 9">
        <text>L-histidinol phosphate + 2-oxoglutarate = 3-(imidazol-4-yl)-2-oxopropyl phosphate + L-glutamate</text>
        <dbReference type="Rhea" id="RHEA:23744"/>
        <dbReference type="ChEBI" id="CHEBI:16810"/>
        <dbReference type="ChEBI" id="CHEBI:29985"/>
        <dbReference type="ChEBI" id="CHEBI:57766"/>
        <dbReference type="ChEBI" id="CHEBI:57980"/>
        <dbReference type="EC" id="2.6.1.9"/>
    </reaction>
</comment>
<dbReference type="Pfam" id="PF00155">
    <property type="entry name" value="Aminotran_1_2"/>
    <property type="match status" value="1"/>
</dbReference>
<dbReference type="Proteomes" id="UP000630923">
    <property type="component" value="Unassembled WGS sequence"/>
</dbReference>
<dbReference type="InterPro" id="IPR050106">
    <property type="entry name" value="HistidinolP_aminotransfase"/>
</dbReference>
<accession>A0A919AIQ7</accession>
<dbReference type="InterPro" id="IPR005861">
    <property type="entry name" value="HisP_aminotrans"/>
</dbReference>
<dbReference type="AlphaFoldDB" id="A0A919AIQ7"/>
<dbReference type="Gene3D" id="3.40.640.10">
    <property type="entry name" value="Type I PLP-dependent aspartate aminotransferase-like (Major domain)"/>
    <property type="match status" value="1"/>
</dbReference>
<dbReference type="InterPro" id="IPR015421">
    <property type="entry name" value="PyrdxlP-dep_Trfase_major"/>
</dbReference>
<keyword evidence="9" id="KW-0028">Amino-acid biosynthesis</keyword>
<proteinExistence type="inferred from homology"/>
<comment type="subunit">
    <text evidence="4 9">Homodimer.</text>
</comment>
<comment type="similarity">
    <text evidence="3 9">Belongs to the class-II pyridoxal-phosphate-dependent aminotransferase family. Histidinol-phosphate aminotransferase subfamily.</text>
</comment>
<keyword evidence="7 9" id="KW-0663">Pyridoxal phosphate</keyword>